<comment type="caution">
    <text evidence="5">The sequence shown here is derived from an EMBL/GenBank/DDBJ whole genome shotgun (WGS) entry which is preliminary data.</text>
</comment>
<dbReference type="GO" id="GO:0004252">
    <property type="term" value="F:serine-type endopeptidase activity"/>
    <property type="evidence" value="ECO:0007669"/>
    <property type="project" value="InterPro"/>
</dbReference>
<feature type="domain" description="Zinc-ribbon" evidence="4">
    <location>
        <begin position="3"/>
        <end position="24"/>
    </location>
</feature>
<dbReference type="Gene3D" id="3.40.50.200">
    <property type="entry name" value="Peptidase S8/S53 domain"/>
    <property type="match status" value="1"/>
</dbReference>
<dbReference type="InterPro" id="IPR000209">
    <property type="entry name" value="Peptidase_S8/S53_dom"/>
</dbReference>
<protein>
    <submittedName>
        <fullName evidence="5">Uncharacterized protein</fullName>
    </submittedName>
</protein>
<dbReference type="InterPro" id="IPR026870">
    <property type="entry name" value="Zinc_ribbon_dom"/>
</dbReference>
<keyword evidence="2" id="KW-0472">Membrane</keyword>
<name>A0A147JYR6_HADYE</name>
<dbReference type="Pfam" id="PF00082">
    <property type="entry name" value="Peptidase_S8"/>
    <property type="match status" value="1"/>
</dbReference>
<feature type="region of interest" description="Disordered" evidence="1">
    <location>
        <begin position="110"/>
        <end position="132"/>
    </location>
</feature>
<evidence type="ECO:0000313" key="6">
    <source>
        <dbReference type="Proteomes" id="UP000074294"/>
    </source>
</evidence>
<evidence type="ECO:0000259" key="3">
    <source>
        <dbReference type="Pfam" id="PF00082"/>
    </source>
</evidence>
<keyword evidence="2" id="KW-1133">Transmembrane helix</keyword>
<feature type="region of interest" description="Disordered" evidence="1">
    <location>
        <begin position="36"/>
        <end position="74"/>
    </location>
</feature>
<keyword evidence="2" id="KW-0812">Transmembrane</keyword>
<proteinExistence type="predicted"/>
<dbReference type="GO" id="GO:0006508">
    <property type="term" value="P:proteolysis"/>
    <property type="evidence" value="ECO:0007669"/>
    <property type="project" value="InterPro"/>
</dbReference>
<feature type="transmembrane region" description="Helical" evidence="2">
    <location>
        <begin position="81"/>
        <end position="101"/>
    </location>
</feature>
<evidence type="ECO:0000256" key="1">
    <source>
        <dbReference type="SAM" id="MobiDB-lite"/>
    </source>
</evidence>
<organism evidence="5 6">
    <name type="scientific">Hadarchaeum yellowstonense</name>
    <dbReference type="NCBI Taxonomy" id="1776334"/>
    <lineage>
        <taxon>Archaea</taxon>
        <taxon>Methanobacteriati</taxon>
        <taxon>Candidatus Hadarchaeota</taxon>
        <taxon>Candidatus Hadarchaeia</taxon>
        <taxon>Candidatus Hadarchaeales</taxon>
        <taxon>Candidatus Hadarchaeaceae</taxon>
        <taxon>Candidatus Hadarchaeum</taxon>
    </lineage>
</organism>
<evidence type="ECO:0000259" key="4">
    <source>
        <dbReference type="Pfam" id="PF13240"/>
    </source>
</evidence>
<accession>A0A147JYR6</accession>
<gene>
    <name evidence="5" type="ORF">APZ16_03500</name>
</gene>
<evidence type="ECO:0000256" key="2">
    <source>
        <dbReference type="SAM" id="Phobius"/>
    </source>
</evidence>
<dbReference type="AlphaFoldDB" id="A0A147JYR6"/>
<dbReference type="EMBL" id="LQMQ01000017">
    <property type="protein sequence ID" value="KUO41648.1"/>
    <property type="molecule type" value="Genomic_DNA"/>
</dbReference>
<dbReference type="Pfam" id="PF13240">
    <property type="entry name" value="Zn_Ribbon_1"/>
    <property type="match status" value="1"/>
</dbReference>
<dbReference type="Proteomes" id="UP000074294">
    <property type="component" value="Unassembled WGS sequence"/>
</dbReference>
<dbReference type="SUPFAM" id="SSF52743">
    <property type="entry name" value="Subtilisin-like"/>
    <property type="match status" value="1"/>
</dbReference>
<feature type="domain" description="Peptidase S8/S53" evidence="3">
    <location>
        <begin position="291"/>
        <end position="515"/>
    </location>
</feature>
<dbReference type="CDD" id="cd00306">
    <property type="entry name" value="Peptidases_S8_S53"/>
    <property type="match status" value="1"/>
</dbReference>
<sequence>MSYCRECGAEVRDGAKFCPNCGTQVFVKTRAGISPAAQSKEAYPPAAPSKVTKQPEAPLPRETPAGEAKAGRENKKPNRNFLKYGILSILIIALVVTGALASMEGQTYPTTATTQTTTPPTTTSTSTITTSTRPFDNRIDRVVLYESDYPAITKITYVNKDGVTITDADAYAGLVVLLVKKDIDRTTVAAAVSSHGGELVMEMPICGIYWARVAEGGEAGFISSMLSKSFVKDVFPCFPVELAQEGTAYVDAEQPSGWFWDAYDSGALDSDVVIIDAWTNDGFSGAGAGNGQDHGAAVSDISTSCSGSAGASKSEVDVYNQPQGTGEGYINSSSIVPAIALAMINATDADRVTAINLSIGYKGGLNDGIDRHGPDSPEVANIQEGELRFLEQILHGMETMGQPYLDHVLISIAAGNMGVDLTKQLGVLKDKYPSAWGHVIIAGGLDGNNERIRGFNTSENPDDIIYAQMPSGLNGTSFAAPQFTCLATALAAERPDLTSWEIKEAILEAAPVISTYRTKPTLAAALAKANELFPEGAPIPDITGTWTGTYTAIGKNSYTPWTYNDGGDQVWTIASVSDHYFSGTMSITGVQLRWDQSGEVAGYASCTGTVSGYIYGSTLDGSYTYYVKDTGDYVTWHFEATLSGNTITYERSYTSGSYLSFTLTKQGS</sequence>
<reference evidence="5 6" key="1">
    <citation type="journal article" date="2016" name="Nat. Microbiol.">
        <title>Genomic inference of the metabolism of cosmopolitan subsurface Archaea, Hadesarchaea.</title>
        <authorList>
            <person name="Baker B.J."/>
            <person name="Saw J.H."/>
            <person name="Lind A.E."/>
            <person name="Lazar C.S."/>
            <person name="Hinrichs K.-U."/>
            <person name="Teske A.P."/>
            <person name="Ettema T.J."/>
        </authorList>
    </citation>
    <scope>NUCLEOTIDE SEQUENCE [LARGE SCALE GENOMIC DNA]</scope>
</reference>
<evidence type="ECO:0000313" key="5">
    <source>
        <dbReference type="EMBL" id="KUO41648.1"/>
    </source>
</evidence>
<dbReference type="InterPro" id="IPR036852">
    <property type="entry name" value="Peptidase_S8/S53_dom_sf"/>
</dbReference>